<reference evidence="1" key="1">
    <citation type="submission" date="2022-07" db="EMBL/GenBank/DDBJ databases">
        <title>Phylogenomic reconstructions and comparative analyses of Kickxellomycotina fungi.</title>
        <authorList>
            <person name="Reynolds N.K."/>
            <person name="Stajich J.E."/>
            <person name="Barry K."/>
            <person name="Grigoriev I.V."/>
            <person name="Crous P."/>
            <person name="Smith M.E."/>
        </authorList>
    </citation>
    <scope>NUCLEOTIDE SEQUENCE</scope>
    <source>
        <strain evidence="1">CBS 190363</strain>
    </source>
</reference>
<comment type="caution">
    <text evidence="1">The sequence shown here is derived from an EMBL/GenBank/DDBJ whole genome shotgun (WGS) entry which is preliminary data.</text>
</comment>
<sequence length="61" mass="6849">MAEMLGFDVLEVHFERLGGLRPPEWLAGLFFESGLVRPILDFDFYLHGIALLCPALVGDFP</sequence>
<protein>
    <submittedName>
        <fullName evidence="1">Uncharacterized protein</fullName>
    </submittedName>
</protein>
<feature type="non-terminal residue" evidence="1">
    <location>
        <position position="61"/>
    </location>
</feature>
<organism evidence="1 2">
    <name type="scientific">Coemansia aciculifera</name>
    <dbReference type="NCBI Taxonomy" id="417176"/>
    <lineage>
        <taxon>Eukaryota</taxon>
        <taxon>Fungi</taxon>
        <taxon>Fungi incertae sedis</taxon>
        <taxon>Zoopagomycota</taxon>
        <taxon>Kickxellomycotina</taxon>
        <taxon>Kickxellomycetes</taxon>
        <taxon>Kickxellales</taxon>
        <taxon>Kickxellaceae</taxon>
        <taxon>Coemansia</taxon>
    </lineage>
</organism>
<dbReference type="EMBL" id="JANBVB010003489">
    <property type="protein sequence ID" value="KAJ2878661.1"/>
    <property type="molecule type" value="Genomic_DNA"/>
</dbReference>
<dbReference type="Proteomes" id="UP001139981">
    <property type="component" value="Unassembled WGS sequence"/>
</dbReference>
<evidence type="ECO:0000313" key="2">
    <source>
        <dbReference type="Proteomes" id="UP001139981"/>
    </source>
</evidence>
<gene>
    <name evidence="1" type="ORF">IWW38_006273</name>
</gene>
<keyword evidence="2" id="KW-1185">Reference proteome</keyword>
<proteinExistence type="predicted"/>
<name>A0ACC1LU67_9FUNG</name>
<accession>A0ACC1LU67</accession>
<evidence type="ECO:0000313" key="1">
    <source>
        <dbReference type="EMBL" id="KAJ2878661.1"/>
    </source>
</evidence>